<dbReference type="WBParaSite" id="HPLM_0000099301-mRNA-1">
    <property type="protein sequence ID" value="HPLM_0000099301-mRNA-1"/>
    <property type="gene ID" value="HPLM_0000099301"/>
</dbReference>
<name>A0A0N4VUM6_HAEPC</name>
<evidence type="ECO:0000313" key="1">
    <source>
        <dbReference type="EMBL" id="VDO07346.1"/>
    </source>
</evidence>
<accession>A0A0N4VUM6</accession>
<dbReference type="STRING" id="6290.A0A0N4VUM6"/>
<evidence type="ECO:0000313" key="2">
    <source>
        <dbReference type="Proteomes" id="UP000268014"/>
    </source>
</evidence>
<protein>
    <submittedName>
        <fullName evidence="3">Calpain catalytic domain-containing protein</fullName>
    </submittedName>
</protein>
<dbReference type="AlphaFoldDB" id="A0A0N4VUM6"/>
<proteinExistence type="predicted"/>
<dbReference type="EMBL" id="UZAF01001073">
    <property type="protein sequence ID" value="VDO07346.1"/>
    <property type="molecule type" value="Genomic_DNA"/>
</dbReference>
<reference evidence="3" key="1">
    <citation type="submission" date="2017-02" db="UniProtKB">
        <authorList>
            <consortium name="WormBaseParasite"/>
        </authorList>
    </citation>
    <scope>IDENTIFICATION</scope>
</reference>
<organism evidence="3">
    <name type="scientific">Haemonchus placei</name>
    <name type="common">Barber's pole worm</name>
    <dbReference type="NCBI Taxonomy" id="6290"/>
    <lineage>
        <taxon>Eukaryota</taxon>
        <taxon>Metazoa</taxon>
        <taxon>Ecdysozoa</taxon>
        <taxon>Nematoda</taxon>
        <taxon>Chromadorea</taxon>
        <taxon>Rhabditida</taxon>
        <taxon>Rhabditina</taxon>
        <taxon>Rhabditomorpha</taxon>
        <taxon>Strongyloidea</taxon>
        <taxon>Trichostrongylidae</taxon>
        <taxon>Haemonchus</taxon>
    </lineage>
</organism>
<keyword evidence="2" id="KW-1185">Reference proteome</keyword>
<evidence type="ECO:0000313" key="3">
    <source>
        <dbReference type="WBParaSite" id="HPLM_0000099301-mRNA-1"/>
    </source>
</evidence>
<sequence length="89" mass="10051">MLHGWKLQKVGADGWESPFKKNLDPSLCGQHLNGWDWIPRKHVNISVIKEELRGFERYSGKTYPSAASQLTYLSLPDVGDCYPKCGDSV</sequence>
<dbReference type="OrthoDB" id="407658at2759"/>
<dbReference type="OMA" id="DGWESPF"/>
<reference evidence="1 2" key="2">
    <citation type="submission" date="2018-11" db="EMBL/GenBank/DDBJ databases">
        <authorList>
            <consortium name="Pathogen Informatics"/>
        </authorList>
    </citation>
    <scope>NUCLEOTIDE SEQUENCE [LARGE SCALE GENOMIC DNA]</scope>
    <source>
        <strain evidence="1 2">MHpl1</strain>
    </source>
</reference>
<gene>
    <name evidence="1" type="ORF">HPLM_LOCUS994</name>
</gene>
<dbReference type="Proteomes" id="UP000268014">
    <property type="component" value="Unassembled WGS sequence"/>
</dbReference>